<sequence>MHVFPGRRSGQWWPQRHDTHRSLALRSPLGWTVSSWRSMMIPTLRLWDDPNAMAPQASGGSSCGAS</sequence>
<organism evidence="1 2">
    <name type="scientific">Apatococcus fuscideae</name>
    <dbReference type="NCBI Taxonomy" id="2026836"/>
    <lineage>
        <taxon>Eukaryota</taxon>
        <taxon>Viridiplantae</taxon>
        <taxon>Chlorophyta</taxon>
        <taxon>core chlorophytes</taxon>
        <taxon>Trebouxiophyceae</taxon>
        <taxon>Chlorellales</taxon>
        <taxon>Chlorellaceae</taxon>
        <taxon>Apatococcus</taxon>
    </lineage>
</organism>
<reference evidence="1 2" key="1">
    <citation type="journal article" date="2024" name="Nat. Commun.">
        <title>Phylogenomics reveals the evolutionary origins of lichenization in chlorophyte algae.</title>
        <authorList>
            <person name="Puginier C."/>
            <person name="Libourel C."/>
            <person name="Otte J."/>
            <person name="Skaloud P."/>
            <person name="Haon M."/>
            <person name="Grisel S."/>
            <person name="Petersen M."/>
            <person name="Berrin J.G."/>
            <person name="Delaux P.M."/>
            <person name="Dal Grande F."/>
            <person name="Keller J."/>
        </authorList>
    </citation>
    <scope>NUCLEOTIDE SEQUENCE [LARGE SCALE GENOMIC DNA]</scope>
    <source>
        <strain evidence="1 2">SAG 2523</strain>
    </source>
</reference>
<dbReference type="AlphaFoldDB" id="A0AAW1T955"/>
<name>A0AAW1T955_9CHLO</name>
<protein>
    <submittedName>
        <fullName evidence="1">Uncharacterized protein</fullName>
    </submittedName>
</protein>
<keyword evidence="2" id="KW-1185">Reference proteome</keyword>
<proteinExistence type="predicted"/>
<gene>
    <name evidence="1" type="ORF">WJX84_005328</name>
</gene>
<comment type="caution">
    <text evidence="1">The sequence shown here is derived from an EMBL/GenBank/DDBJ whole genome shotgun (WGS) entry which is preliminary data.</text>
</comment>
<evidence type="ECO:0000313" key="1">
    <source>
        <dbReference type="EMBL" id="KAK9865560.1"/>
    </source>
</evidence>
<dbReference type="Proteomes" id="UP001485043">
    <property type="component" value="Unassembled WGS sequence"/>
</dbReference>
<dbReference type="EMBL" id="JALJOV010000237">
    <property type="protein sequence ID" value="KAK9865560.1"/>
    <property type="molecule type" value="Genomic_DNA"/>
</dbReference>
<accession>A0AAW1T955</accession>
<evidence type="ECO:0000313" key="2">
    <source>
        <dbReference type="Proteomes" id="UP001485043"/>
    </source>
</evidence>